<comment type="caution">
    <text evidence="6">The sequence shown here is derived from an EMBL/GenBank/DDBJ whole genome shotgun (WGS) entry which is preliminary data.</text>
</comment>
<proteinExistence type="predicted"/>
<evidence type="ECO:0000256" key="3">
    <source>
        <dbReference type="ARBA" id="ARBA00023163"/>
    </source>
</evidence>
<sequence length="211" mass="23279">MSWQGRRRDGYHHGNLREALVAAALELMEEKGPSGFTFAEAARAAGVSAAAPYRHYSSRDDLMAEVARRGFERFTHQLAQAWDDGQPRPLEAFYRVGQAYLTFARKEPAYYTAMFEAQIPPSYNRELQQAADAAFGVLRDSCQALAATLPADRRPPSLMMSLHIWSLAHGIASLFGRGDKARRSLPMAPEDLLEAGVLVYLQGLGFGDTGT</sequence>
<feature type="DNA-binding region" description="H-T-H motif" evidence="4">
    <location>
        <begin position="37"/>
        <end position="56"/>
    </location>
</feature>
<evidence type="ECO:0000313" key="7">
    <source>
        <dbReference type="Proteomes" id="UP001215503"/>
    </source>
</evidence>
<dbReference type="InterPro" id="IPR009057">
    <property type="entry name" value="Homeodomain-like_sf"/>
</dbReference>
<keyword evidence="2 4" id="KW-0238">DNA-binding</keyword>
<dbReference type="Gene3D" id="1.10.357.10">
    <property type="entry name" value="Tetracycline Repressor, domain 2"/>
    <property type="match status" value="1"/>
</dbReference>
<dbReference type="Proteomes" id="UP001215503">
    <property type="component" value="Unassembled WGS sequence"/>
</dbReference>
<dbReference type="InterPro" id="IPR001647">
    <property type="entry name" value="HTH_TetR"/>
</dbReference>
<dbReference type="RefSeq" id="WP_275823386.1">
    <property type="nucleotide sequence ID" value="NZ_JARHUD010000007.1"/>
</dbReference>
<dbReference type="InterPro" id="IPR025996">
    <property type="entry name" value="MT1864/Rv1816-like_C"/>
</dbReference>
<dbReference type="Pfam" id="PF13305">
    <property type="entry name" value="TetR_C_33"/>
    <property type="match status" value="1"/>
</dbReference>
<dbReference type="InterPro" id="IPR036271">
    <property type="entry name" value="Tet_transcr_reg_TetR-rel_C_sf"/>
</dbReference>
<dbReference type="SUPFAM" id="SSF46689">
    <property type="entry name" value="Homeodomain-like"/>
    <property type="match status" value="1"/>
</dbReference>
<evidence type="ECO:0000313" key="6">
    <source>
        <dbReference type="EMBL" id="MDF2096685.1"/>
    </source>
</evidence>
<keyword evidence="3" id="KW-0804">Transcription</keyword>
<dbReference type="Pfam" id="PF00440">
    <property type="entry name" value="TetR_N"/>
    <property type="match status" value="1"/>
</dbReference>
<dbReference type="PROSITE" id="PS50977">
    <property type="entry name" value="HTH_TETR_2"/>
    <property type="match status" value="1"/>
</dbReference>
<organism evidence="6 7">
    <name type="scientific">Aquibaculum arenosum</name>
    <dbReference type="NCBI Taxonomy" id="3032591"/>
    <lineage>
        <taxon>Bacteria</taxon>
        <taxon>Pseudomonadati</taxon>
        <taxon>Pseudomonadota</taxon>
        <taxon>Alphaproteobacteria</taxon>
        <taxon>Rhodospirillales</taxon>
        <taxon>Rhodovibrionaceae</taxon>
        <taxon>Aquibaculum</taxon>
    </lineage>
</organism>
<evidence type="ECO:0000256" key="1">
    <source>
        <dbReference type="ARBA" id="ARBA00023015"/>
    </source>
</evidence>
<evidence type="ECO:0000256" key="4">
    <source>
        <dbReference type="PROSITE-ProRule" id="PRU00335"/>
    </source>
</evidence>
<dbReference type="PANTHER" id="PTHR30055">
    <property type="entry name" value="HTH-TYPE TRANSCRIPTIONAL REGULATOR RUTR"/>
    <property type="match status" value="1"/>
</dbReference>
<dbReference type="PRINTS" id="PR00455">
    <property type="entry name" value="HTHTETR"/>
</dbReference>
<evidence type="ECO:0000256" key="2">
    <source>
        <dbReference type="ARBA" id="ARBA00023125"/>
    </source>
</evidence>
<evidence type="ECO:0000259" key="5">
    <source>
        <dbReference type="PROSITE" id="PS50977"/>
    </source>
</evidence>
<dbReference type="SUPFAM" id="SSF48498">
    <property type="entry name" value="Tetracyclin repressor-like, C-terminal domain"/>
    <property type="match status" value="1"/>
</dbReference>
<accession>A0ABT5YPM3</accession>
<gene>
    <name evidence="6" type="ORF">P2G67_11920</name>
</gene>
<reference evidence="6 7" key="1">
    <citation type="submission" date="2023-03" db="EMBL/GenBank/DDBJ databases">
        <title>Fodinicurvata sp. CAU 1616 isolated from sea sendiment.</title>
        <authorList>
            <person name="Kim W."/>
        </authorList>
    </citation>
    <scope>NUCLEOTIDE SEQUENCE [LARGE SCALE GENOMIC DNA]</scope>
    <source>
        <strain evidence="6 7">CAU 1616</strain>
    </source>
</reference>
<feature type="domain" description="HTH tetR-type" evidence="5">
    <location>
        <begin position="14"/>
        <end position="74"/>
    </location>
</feature>
<dbReference type="PANTHER" id="PTHR30055:SF220">
    <property type="entry name" value="TETR-FAMILY REGULATORY PROTEIN"/>
    <property type="match status" value="1"/>
</dbReference>
<name>A0ABT5YPM3_9PROT</name>
<dbReference type="EMBL" id="JARHUD010000007">
    <property type="protein sequence ID" value="MDF2096685.1"/>
    <property type="molecule type" value="Genomic_DNA"/>
</dbReference>
<protein>
    <submittedName>
        <fullName evidence="6">TetR/AcrR family transcriptional regulator</fullName>
    </submittedName>
</protein>
<keyword evidence="7" id="KW-1185">Reference proteome</keyword>
<keyword evidence="1" id="KW-0805">Transcription regulation</keyword>
<dbReference type="InterPro" id="IPR050109">
    <property type="entry name" value="HTH-type_TetR-like_transc_reg"/>
</dbReference>